<dbReference type="Pfam" id="PF00005">
    <property type="entry name" value="ABC_tran"/>
    <property type="match status" value="2"/>
</dbReference>
<keyword evidence="12 17" id="KW-1133">Transmembrane helix</keyword>
<dbReference type="PANTHER" id="PTHR24223">
    <property type="entry name" value="ATP-BINDING CASSETTE SUB-FAMILY C"/>
    <property type="match status" value="1"/>
</dbReference>
<keyword evidence="9" id="KW-0547">Nucleotide-binding</keyword>
<dbReference type="Proteomes" id="UP001165740">
    <property type="component" value="Chromosome 14"/>
</dbReference>
<dbReference type="InterPro" id="IPR005292">
    <property type="entry name" value="MRP"/>
</dbReference>
<dbReference type="Pfam" id="PF00664">
    <property type="entry name" value="ABC_membrane"/>
    <property type="match status" value="2"/>
</dbReference>
<comment type="subcellular location">
    <subcellularLocation>
        <location evidence="2">Cell membrane</location>
        <topology evidence="2">Multi-pass membrane protein</topology>
    </subcellularLocation>
    <subcellularLocation>
        <location evidence="1">Vacuole membrane</location>
        <topology evidence="1">Multi-pass membrane protein</topology>
    </subcellularLocation>
</comment>
<keyword evidence="10" id="KW-0067">ATP-binding</keyword>
<evidence type="ECO:0000256" key="3">
    <source>
        <dbReference type="ARBA" id="ARBA00009726"/>
    </source>
</evidence>
<feature type="compositionally biased region" description="Basic and acidic residues" evidence="16">
    <location>
        <begin position="938"/>
        <end position="948"/>
    </location>
</feature>
<feature type="domain" description="ABC transmembrane type-1" evidence="19">
    <location>
        <begin position="361"/>
        <end position="644"/>
    </location>
</feature>
<keyword evidence="8" id="KW-0677">Repeat</keyword>
<reference evidence="21" key="1">
    <citation type="submission" date="2025-08" db="UniProtKB">
        <authorList>
            <consortium name="RefSeq"/>
        </authorList>
    </citation>
    <scope>IDENTIFICATION</scope>
</reference>
<evidence type="ECO:0000256" key="1">
    <source>
        <dbReference type="ARBA" id="ARBA00004128"/>
    </source>
</evidence>
<feature type="transmembrane region" description="Helical" evidence="17">
    <location>
        <begin position="104"/>
        <end position="127"/>
    </location>
</feature>
<evidence type="ECO:0000256" key="5">
    <source>
        <dbReference type="ARBA" id="ARBA00022475"/>
    </source>
</evidence>
<dbReference type="Gene3D" id="3.40.50.300">
    <property type="entry name" value="P-loop containing nucleotide triphosphate hydrolases"/>
    <property type="match status" value="2"/>
</dbReference>
<dbReference type="EC" id="7.6.2.3" evidence="14"/>
<feature type="transmembrane region" description="Helical" evidence="17">
    <location>
        <begin position="997"/>
        <end position="1020"/>
    </location>
</feature>
<keyword evidence="13 17" id="KW-0472">Membrane</keyword>
<evidence type="ECO:0000256" key="6">
    <source>
        <dbReference type="ARBA" id="ARBA00022554"/>
    </source>
</evidence>
<dbReference type="GO" id="GO:0005524">
    <property type="term" value="F:ATP binding"/>
    <property type="evidence" value="ECO:0007669"/>
    <property type="project" value="UniProtKB-KW"/>
</dbReference>
<sequence>MNDNGSFSEFCGGSKIFDVDLLLNNTWPEFTPCFQNSLIIWVPCGLVWITLPFYLIYLFCYVDSFSLPVNKLNVSKMIISFLCCLVSVIDTLKSEPDSRSTSDAIPTVVYLSGFIKAITYLLVVFLIHLERVKGIITSGVLWTFWTLTFLANIIPFYTKIYLKDYDHHQFSFVVFVLYFSLLFAQFILFSFAEQVTRQGYELLGQKLSPEITASFPNRLTFWWMNGIIFHGYRKGIKEGDLFDLHTRDKAERVVPQFENAWQAELDIAKKRKKKKETDTRLQNGYASFDNSGKKTDSVKLSTGEKTPLLNRRSNVRTSLADETARTSASEKEKDNEDHLVQASLFKVLVKTYGIELLNAQVCKFVYDLLQFVSPLLLSTLIQYTQEKLDNPSQTHEWKGYVYASSFFVVSMAGSIMFNQNFHLGMTLGMRIKAALIAAVYRKSLTISNEAKKQSTVGEIVNLMSVDCHRMQDVTGYLWMLWSAPLQIGLALYMLWDVMGVSTLAGLGVMVLLMPLNGFIAMKQRKYQISQMKLRDQRIKLMSEVLSGIKVLKLYAWETSFQKKVEEIRDKELELLKKTAYLNAFSTFCWTTAPYMVTLATFATYVQVSDTHQLDATKAFVALSLFNILRFPINLLPMMVSFIVQATVSMKRISKFLRQEDLDLDSVCYDPNFESAVRIENGTFTWDATLNNPTLSNINVNIPEGRLIAIVGQVGSGKSSLISAILGEMQKLQGEVTIKSSIAYVPQQAWIQNATLKDNILFGKEEDPDVYDKVLEACALKPDLEILPGADLTEIGEKGINLSGGQKQRVSMARAVYSDADIYLLDDPLSAVDSHVGKHIFQNVISSKTGMLKNKTRVLVTHGIHWLPQVDNIVVMTDGRISEVGTYEQLLSHDGDFAKFLKTYLTQETEDEEDDPEIAAIKAKILEKVETVVSSVTSGDERTKSDKGLTRQMSRQITTSMKEKETKEDPKNAPTKSKAGTDLTQEEKSETGKVKYSVFLVYFKAIGLWATLFFFSFFAGYQAANVYSSIWLSDWTADSVLNNRSLSNTSEYSNRNDMYLGVYGALGAGQALLILLYSIIASIRMVRAAGTLHNHMLANVLRSPMSFFDTTPSGRIMNRFSGDVETVDNTLPSLFRSWMNTFFGTISTIIVISYSTPIFMVVILPLGVLYYLVQRFYIPTSRQLKRIESTTKSPVFTHFTETITGATSIRAYKATKRFTEESQARVDKNLVFYFAGIASNRWLATRLEFLGNFVVLAAAMFAVVAGDINPSIVGLSVSYALQVTGGLNWMVRMTSDLETNIVAVERINEYTQTPSEAAWINPFKQPISNWPVNGAIGFNDYKTRYRPELELVLKGLTCLIKGGEKVGVVGRTGAGKSSLTVALFRLIEASSGSIAIDDTVISDIGLHDLRSRLTILPQDPVLFSGTLRMNLDPFNSYTDAMIWRALEHAHLKSFVEETPAGLEFVCDEGGQNLSVGQRQLVCLARSLLRKTKILVLDEATAAVDMETDDLIQKTIRSEFKDCTVLTIAHRLNTIMDYDRIMVLDQGEIKEFDAPDILLKNKQSIFYGMAKDANLVK</sequence>
<evidence type="ECO:0000256" key="7">
    <source>
        <dbReference type="ARBA" id="ARBA00022692"/>
    </source>
</evidence>
<accession>A0A9W2YUV9</accession>
<feature type="domain" description="ABC transporter" evidence="18">
    <location>
        <begin position="676"/>
        <end position="902"/>
    </location>
</feature>
<feature type="transmembrane region" description="Helical" evidence="17">
    <location>
        <begin position="1057"/>
        <end position="1079"/>
    </location>
</feature>
<dbReference type="Pfam" id="PF24357">
    <property type="entry name" value="TMD0_ABC"/>
    <property type="match status" value="1"/>
</dbReference>
<evidence type="ECO:0000256" key="14">
    <source>
        <dbReference type="ARBA" id="ARBA00024220"/>
    </source>
</evidence>
<dbReference type="FunFam" id="1.20.1560.10:FF:000001">
    <property type="entry name" value="ATP-binding cassette subfamily C member 1"/>
    <property type="match status" value="1"/>
</dbReference>
<keyword evidence="6" id="KW-0926">Vacuole</keyword>
<dbReference type="NCBIfam" id="TIGR00957">
    <property type="entry name" value="MRP_assoc_pro"/>
    <property type="match status" value="1"/>
</dbReference>
<dbReference type="InterPro" id="IPR003593">
    <property type="entry name" value="AAA+_ATPase"/>
</dbReference>
<dbReference type="GO" id="GO:0015431">
    <property type="term" value="F:ABC-type glutathione S-conjugate transporter activity"/>
    <property type="evidence" value="ECO:0007669"/>
    <property type="project" value="UniProtKB-EC"/>
</dbReference>
<feature type="transmembrane region" description="Helical" evidence="17">
    <location>
        <begin position="74"/>
        <end position="92"/>
    </location>
</feature>
<dbReference type="Gene3D" id="1.20.1560.10">
    <property type="entry name" value="ABC transporter type 1, transmembrane domain"/>
    <property type="match status" value="2"/>
</dbReference>
<dbReference type="FunFam" id="3.40.50.300:FF:000293">
    <property type="entry name" value="ATP binding cassette subfamily C member 1"/>
    <property type="match status" value="1"/>
</dbReference>
<keyword evidence="4" id="KW-0813">Transport</keyword>
<feature type="compositionally biased region" description="Basic and acidic residues" evidence="16">
    <location>
        <begin position="322"/>
        <end position="334"/>
    </location>
</feature>
<dbReference type="SMART" id="SM00382">
    <property type="entry name" value="AAA"/>
    <property type="match status" value="2"/>
</dbReference>
<dbReference type="PROSITE" id="PS00211">
    <property type="entry name" value="ABC_TRANSPORTER_1"/>
    <property type="match status" value="2"/>
</dbReference>
<comment type="similarity">
    <text evidence="3">Belongs to the ABC transporter superfamily. ABCC family. Conjugate transporter (TC 3.A.1.208) subfamily.</text>
</comment>
<evidence type="ECO:0000256" key="4">
    <source>
        <dbReference type="ARBA" id="ARBA00022448"/>
    </source>
</evidence>
<evidence type="ECO:0000256" key="9">
    <source>
        <dbReference type="ARBA" id="ARBA00022741"/>
    </source>
</evidence>
<evidence type="ECO:0000256" key="11">
    <source>
        <dbReference type="ARBA" id="ARBA00022967"/>
    </source>
</evidence>
<dbReference type="InterPro" id="IPR017871">
    <property type="entry name" value="ABC_transporter-like_CS"/>
</dbReference>
<evidence type="ECO:0000256" key="8">
    <source>
        <dbReference type="ARBA" id="ARBA00022737"/>
    </source>
</evidence>
<dbReference type="PROSITE" id="PS50893">
    <property type="entry name" value="ABC_TRANSPORTER_2"/>
    <property type="match status" value="2"/>
</dbReference>
<dbReference type="GO" id="GO:0005886">
    <property type="term" value="C:plasma membrane"/>
    <property type="evidence" value="ECO:0007669"/>
    <property type="project" value="UniProtKB-SubCell"/>
</dbReference>
<feature type="compositionally biased region" description="Polar residues" evidence="16">
    <location>
        <begin position="950"/>
        <end position="959"/>
    </location>
</feature>
<dbReference type="CDD" id="cd03250">
    <property type="entry name" value="ABCC_MRP_domain1"/>
    <property type="match status" value="1"/>
</dbReference>
<protein>
    <recommendedName>
        <fullName evidence="14">ABC-type glutathione-S-conjugate transporter</fullName>
        <ecNumber evidence="14">7.6.2.3</ecNumber>
    </recommendedName>
</protein>
<dbReference type="OrthoDB" id="6500128at2759"/>
<feature type="transmembrane region" description="Helical" evidence="17">
    <location>
        <begin position="139"/>
        <end position="158"/>
    </location>
</feature>
<keyword evidence="5" id="KW-1003">Cell membrane</keyword>
<feature type="transmembrane region" description="Helical" evidence="17">
    <location>
        <begin position="476"/>
        <end position="495"/>
    </location>
</feature>
<feature type="transmembrane region" description="Helical" evidence="17">
    <location>
        <begin position="580"/>
        <end position="607"/>
    </location>
</feature>
<evidence type="ECO:0000259" key="19">
    <source>
        <dbReference type="PROSITE" id="PS50929"/>
    </source>
</evidence>
<keyword evidence="11" id="KW-1278">Translocase</keyword>
<name>A0A9W2YUV9_BIOGL</name>
<evidence type="ECO:0000256" key="12">
    <source>
        <dbReference type="ARBA" id="ARBA00022989"/>
    </source>
</evidence>
<dbReference type="CDD" id="cd03244">
    <property type="entry name" value="ABCC_MRP_domain2"/>
    <property type="match status" value="1"/>
</dbReference>
<dbReference type="SUPFAM" id="SSF90123">
    <property type="entry name" value="ABC transporter transmembrane region"/>
    <property type="match status" value="2"/>
</dbReference>
<organism evidence="20 21">
    <name type="scientific">Biomphalaria glabrata</name>
    <name type="common">Bloodfluke planorb</name>
    <name type="synonym">Freshwater snail</name>
    <dbReference type="NCBI Taxonomy" id="6526"/>
    <lineage>
        <taxon>Eukaryota</taxon>
        <taxon>Metazoa</taxon>
        <taxon>Spiralia</taxon>
        <taxon>Lophotrochozoa</taxon>
        <taxon>Mollusca</taxon>
        <taxon>Gastropoda</taxon>
        <taxon>Heterobranchia</taxon>
        <taxon>Euthyneura</taxon>
        <taxon>Panpulmonata</taxon>
        <taxon>Hygrophila</taxon>
        <taxon>Lymnaeoidea</taxon>
        <taxon>Planorbidae</taxon>
        <taxon>Biomphalaria</taxon>
    </lineage>
</organism>
<evidence type="ECO:0000259" key="18">
    <source>
        <dbReference type="PROSITE" id="PS50893"/>
    </source>
</evidence>
<dbReference type="PANTHER" id="PTHR24223:SF443">
    <property type="entry name" value="MULTIDRUG-RESISTANCE LIKE PROTEIN 1, ISOFORM I"/>
    <property type="match status" value="1"/>
</dbReference>
<feature type="transmembrane region" description="Helical" evidence="17">
    <location>
        <begin position="38"/>
        <end position="62"/>
    </location>
</feature>
<dbReference type="SUPFAM" id="SSF52540">
    <property type="entry name" value="P-loop containing nucleoside triphosphate hydrolases"/>
    <property type="match status" value="2"/>
</dbReference>
<evidence type="ECO:0000313" key="21">
    <source>
        <dbReference type="RefSeq" id="XP_055866420.1"/>
    </source>
</evidence>
<feature type="transmembrane region" description="Helical" evidence="17">
    <location>
        <begin position="1157"/>
        <end position="1177"/>
    </location>
</feature>
<feature type="transmembrane region" description="Helical" evidence="17">
    <location>
        <begin position="170"/>
        <end position="192"/>
    </location>
</feature>
<evidence type="ECO:0000256" key="10">
    <source>
        <dbReference type="ARBA" id="ARBA00022840"/>
    </source>
</evidence>
<dbReference type="FunFam" id="3.40.50.300:FF:000074">
    <property type="entry name" value="Multidrug resistance-associated protein 5 isoform 1"/>
    <property type="match status" value="1"/>
</dbReference>
<gene>
    <name evidence="21" type="primary">LOC106051979</name>
</gene>
<evidence type="ECO:0000256" key="16">
    <source>
        <dbReference type="SAM" id="MobiDB-lite"/>
    </source>
</evidence>
<dbReference type="InterPro" id="IPR036640">
    <property type="entry name" value="ABC1_TM_sf"/>
</dbReference>
<feature type="region of interest" description="Disordered" evidence="16">
    <location>
        <begin position="311"/>
        <end position="334"/>
    </location>
</feature>
<dbReference type="InterPro" id="IPR050173">
    <property type="entry name" value="ABC_transporter_C-like"/>
</dbReference>
<keyword evidence="7 17" id="KW-0812">Transmembrane</keyword>
<evidence type="ECO:0000256" key="15">
    <source>
        <dbReference type="ARBA" id="ARBA00047523"/>
    </source>
</evidence>
<dbReference type="PROSITE" id="PS50929">
    <property type="entry name" value="ABC_TM1F"/>
    <property type="match status" value="2"/>
</dbReference>
<dbReference type="CDD" id="cd18603">
    <property type="entry name" value="ABC_6TM_MRP1_2_3_6_D2_like"/>
    <property type="match status" value="1"/>
</dbReference>
<dbReference type="InterPro" id="IPR003439">
    <property type="entry name" value="ABC_transporter-like_ATP-bd"/>
</dbReference>
<keyword evidence="20" id="KW-1185">Reference proteome</keyword>
<feature type="compositionally biased region" description="Basic and acidic residues" evidence="16">
    <location>
        <begin position="960"/>
        <end position="970"/>
    </location>
</feature>
<dbReference type="GO" id="GO:0005774">
    <property type="term" value="C:vacuolar membrane"/>
    <property type="evidence" value="ECO:0007669"/>
    <property type="project" value="UniProtKB-SubCell"/>
</dbReference>
<proteinExistence type="inferred from homology"/>
<dbReference type="RefSeq" id="XP_055866420.1">
    <property type="nucleotide sequence ID" value="XM_056010445.1"/>
</dbReference>
<feature type="transmembrane region" description="Helical" evidence="17">
    <location>
        <begin position="627"/>
        <end position="647"/>
    </location>
</feature>
<dbReference type="GeneID" id="106051979"/>
<evidence type="ECO:0000256" key="13">
    <source>
        <dbReference type="ARBA" id="ARBA00023136"/>
    </source>
</evidence>
<dbReference type="InterPro" id="IPR011527">
    <property type="entry name" value="ABC1_TM_dom"/>
</dbReference>
<feature type="domain" description="ABC transporter" evidence="18">
    <location>
        <begin position="1335"/>
        <end position="1569"/>
    </location>
</feature>
<dbReference type="CDD" id="cd18595">
    <property type="entry name" value="ABC_6TM_MRP1_2_3_6_D1_like"/>
    <property type="match status" value="1"/>
</dbReference>
<feature type="transmembrane region" description="Helical" evidence="17">
    <location>
        <begin position="501"/>
        <end position="521"/>
    </location>
</feature>
<comment type="catalytic activity">
    <reaction evidence="15">
        <text>leukotriene C4(in) + ATP + H2O = leukotriene C4(out) + ADP + phosphate + H(+)</text>
        <dbReference type="Rhea" id="RHEA:38963"/>
        <dbReference type="ChEBI" id="CHEBI:15377"/>
        <dbReference type="ChEBI" id="CHEBI:15378"/>
        <dbReference type="ChEBI" id="CHEBI:30616"/>
        <dbReference type="ChEBI" id="CHEBI:43474"/>
        <dbReference type="ChEBI" id="CHEBI:57973"/>
        <dbReference type="ChEBI" id="CHEBI:456216"/>
    </reaction>
    <physiologicalReaction direction="left-to-right" evidence="15">
        <dbReference type="Rhea" id="RHEA:38964"/>
    </physiologicalReaction>
</comment>
<evidence type="ECO:0000256" key="17">
    <source>
        <dbReference type="SAM" id="Phobius"/>
    </source>
</evidence>
<dbReference type="GO" id="GO:0000323">
    <property type="term" value="C:lytic vacuole"/>
    <property type="evidence" value="ECO:0007669"/>
    <property type="project" value="UniProtKB-ARBA"/>
</dbReference>
<feature type="region of interest" description="Disordered" evidence="16">
    <location>
        <begin position="936"/>
        <end position="985"/>
    </location>
</feature>
<dbReference type="OMA" id="LRMITNI"/>
<dbReference type="InterPro" id="IPR056227">
    <property type="entry name" value="TMD0_ABC"/>
</dbReference>
<dbReference type="GO" id="GO:0016887">
    <property type="term" value="F:ATP hydrolysis activity"/>
    <property type="evidence" value="ECO:0007669"/>
    <property type="project" value="InterPro"/>
</dbReference>
<evidence type="ECO:0000256" key="2">
    <source>
        <dbReference type="ARBA" id="ARBA00004651"/>
    </source>
</evidence>
<feature type="domain" description="ABC transmembrane type-1" evidence="19">
    <location>
        <begin position="1011"/>
        <end position="1298"/>
    </location>
</feature>
<dbReference type="InterPro" id="IPR027417">
    <property type="entry name" value="P-loop_NTPase"/>
</dbReference>
<evidence type="ECO:0000313" key="20">
    <source>
        <dbReference type="Proteomes" id="UP001165740"/>
    </source>
</evidence>
<dbReference type="FunFam" id="1.20.1560.10:FF:000020">
    <property type="entry name" value="ABC metal ion transporter"/>
    <property type="match status" value="1"/>
</dbReference>